<gene>
    <name evidence="3" type="ORF">A9309_00305</name>
</gene>
<keyword evidence="1" id="KW-0732">Signal</keyword>
<dbReference type="RefSeq" id="WP_065255848.1">
    <property type="nucleotide sequence ID" value="NZ_JARDJM010000066.1"/>
</dbReference>
<accession>A0A1B8Q897</accession>
<evidence type="ECO:0000259" key="2">
    <source>
        <dbReference type="Pfam" id="PF09832"/>
    </source>
</evidence>
<proteinExistence type="predicted"/>
<dbReference type="AlphaFoldDB" id="A0A1B8Q897"/>
<evidence type="ECO:0000313" key="4">
    <source>
        <dbReference type="Proteomes" id="UP000092607"/>
    </source>
</evidence>
<reference evidence="3 4" key="1">
    <citation type="submission" date="2016-06" db="EMBL/GenBank/DDBJ databases">
        <title>Draft genome of Moraxella lacunata CCUG 57757A.</title>
        <authorList>
            <person name="Salva-Serra F."/>
            <person name="Engstrom-Jakobsson H."/>
            <person name="Thorell K."/>
            <person name="Gonzales-Siles L."/>
            <person name="Karlsson R."/>
            <person name="Boulund F."/>
            <person name="Engstrand L."/>
            <person name="Kristiansson E."/>
            <person name="Moore E."/>
        </authorList>
    </citation>
    <scope>NUCLEOTIDE SEQUENCE [LARGE SCALE GENOMIC DNA]</scope>
    <source>
        <strain evidence="3 4">CCUG 57757A</strain>
    </source>
</reference>
<name>A0A1B8Q897_MORLA</name>
<dbReference type="OrthoDB" id="6647778at2"/>
<organism evidence="3 4">
    <name type="scientific">Moraxella lacunata</name>
    <dbReference type="NCBI Taxonomy" id="477"/>
    <lineage>
        <taxon>Bacteria</taxon>
        <taxon>Pseudomonadati</taxon>
        <taxon>Pseudomonadota</taxon>
        <taxon>Gammaproteobacteria</taxon>
        <taxon>Moraxellales</taxon>
        <taxon>Moraxellaceae</taxon>
        <taxon>Moraxella</taxon>
    </lineage>
</organism>
<evidence type="ECO:0000256" key="1">
    <source>
        <dbReference type="SAM" id="SignalP"/>
    </source>
</evidence>
<comment type="caution">
    <text evidence="3">The sequence shown here is derived from an EMBL/GenBank/DDBJ whole genome shotgun (WGS) entry which is preliminary data.</text>
</comment>
<dbReference type="Pfam" id="PF09832">
    <property type="entry name" value="DUF2059"/>
    <property type="match status" value="1"/>
</dbReference>
<evidence type="ECO:0000313" key="3">
    <source>
        <dbReference type="EMBL" id="OBX67401.1"/>
    </source>
</evidence>
<protein>
    <recommendedName>
        <fullName evidence="2">DUF2059 domain-containing protein</fullName>
    </recommendedName>
</protein>
<sequence length="171" mass="18988">MKIKSLLLLSTLFCASAFAAPSNQSLEELAKIMPYESTFYQAVVAPLEMERMAIAQGMAQDNTLTDDQRKKALKAFDDYAEGLIKSLDTKATKDGLKKSYLNAAKSFSQAEVDAMIAFYGSKDGQSALKKQDAVFESYMKSAGESNKKTVEAYENKHLKKMQDDVKKILNK</sequence>
<dbReference type="EMBL" id="LZMS01000001">
    <property type="protein sequence ID" value="OBX67401.1"/>
    <property type="molecule type" value="Genomic_DNA"/>
</dbReference>
<dbReference type="Proteomes" id="UP000092607">
    <property type="component" value="Unassembled WGS sequence"/>
</dbReference>
<feature type="chain" id="PRO_5008612188" description="DUF2059 domain-containing protein" evidence="1">
    <location>
        <begin position="20"/>
        <end position="171"/>
    </location>
</feature>
<dbReference type="InterPro" id="IPR018637">
    <property type="entry name" value="DUF2059"/>
</dbReference>
<feature type="signal peptide" evidence="1">
    <location>
        <begin position="1"/>
        <end position="19"/>
    </location>
</feature>
<feature type="domain" description="DUF2059" evidence="2">
    <location>
        <begin position="104"/>
        <end position="144"/>
    </location>
</feature>